<reference evidence="1 2" key="1">
    <citation type="journal article" date="2016" name="Nat. Commun.">
        <title>Thousands of microbial genomes shed light on interconnected biogeochemical processes in an aquifer system.</title>
        <authorList>
            <person name="Anantharaman K."/>
            <person name="Brown C.T."/>
            <person name="Hug L.A."/>
            <person name="Sharon I."/>
            <person name="Castelle C.J."/>
            <person name="Probst A.J."/>
            <person name="Thomas B.C."/>
            <person name="Singh A."/>
            <person name="Wilkins M.J."/>
            <person name="Karaoz U."/>
            <person name="Brodie E.L."/>
            <person name="Williams K.H."/>
            <person name="Hubbard S.S."/>
            <person name="Banfield J.F."/>
        </authorList>
    </citation>
    <scope>NUCLEOTIDE SEQUENCE [LARGE SCALE GENOMIC DNA]</scope>
</reference>
<name>A0A1G2HSE1_9BACT</name>
<accession>A0A1G2HSE1</accession>
<proteinExistence type="predicted"/>
<dbReference type="Proteomes" id="UP000178774">
    <property type="component" value="Unassembled WGS sequence"/>
</dbReference>
<protein>
    <submittedName>
        <fullName evidence="1">Uncharacterized protein</fullName>
    </submittedName>
</protein>
<evidence type="ECO:0000313" key="2">
    <source>
        <dbReference type="Proteomes" id="UP000178774"/>
    </source>
</evidence>
<sequence length="194" mass="23146">MIQQGLIRKVGQYYRNAAEYQEEVLRGKKEFFDLDSNESVDSLDTDIPLFNEWMMYDFRFSDGKNMFEKFYYENPLKIPSYRREIYKTLLENYYGLFQVLEIRPFFGLTIKRLSDEKVFEVMEMSLTTQVGAEDVFIGRVAKVIDHYELVGADTKAVKMSQSNDEKLKKYYLEKVFPKTKMDTPKDAYIFFKNM</sequence>
<comment type="caution">
    <text evidence="1">The sequence shown here is derived from an EMBL/GenBank/DDBJ whole genome shotgun (WGS) entry which is preliminary data.</text>
</comment>
<dbReference type="AlphaFoldDB" id="A0A1G2HSE1"/>
<dbReference type="EMBL" id="MHOP01000023">
    <property type="protein sequence ID" value="OGZ65345.1"/>
    <property type="molecule type" value="Genomic_DNA"/>
</dbReference>
<organism evidence="1 2">
    <name type="scientific">Candidatus Staskawiczbacteria bacterium RIFCSPHIGHO2_01_FULL_41_41</name>
    <dbReference type="NCBI Taxonomy" id="1802203"/>
    <lineage>
        <taxon>Bacteria</taxon>
        <taxon>Candidatus Staskawicziibacteriota</taxon>
    </lineage>
</organism>
<evidence type="ECO:0000313" key="1">
    <source>
        <dbReference type="EMBL" id="OGZ65345.1"/>
    </source>
</evidence>
<gene>
    <name evidence="1" type="ORF">A2822_02415</name>
</gene>